<reference evidence="5 6" key="1">
    <citation type="submission" date="2015-07" db="EMBL/GenBank/DDBJ databases">
        <title>Genome analysis of myxobacterium Chondromyces crocatus Cm c5 reveals a high potential for natural compound synthesis and the genetic basis for the loss of fruiting body formation.</title>
        <authorList>
            <person name="Zaburannyi N."/>
            <person name="Bunk B."/>
            <person name="Maier J."/>
            <person name="Overmann J."/>
            <person name="Mueller R."/>
        </authorList>
    </citation>
    <scope>NUCLEOTIDE SEQUENCE [LARGE SCALE GENOMIC DNA]</scope>
    <source>
        <strain evidence="5 6">Cm c5</strain>
    </source>
</reference>
<dbReference type="Proteomes" id="UP000067626">
    <property type="component" value="Chromosome"/>
</dbReference>
<keyword evidence="1" id="KW-0805">Transcription regulation</keyword>
<dbReference type="AlphaFoldDB" id="A0A0K1EJM0"/>
<dbReference type="Pfam" id="PF12833">
    <property type="entry name" value="HTH_18"/>
    <property type="match status" value="1"/>
</dbReference>
<evidence type="ECO:0000256" key="1">
    <source>
        <dbReference type="ARBA" id="ARBA00023015"/>
    </source>
</evidence>
<dbReference type="Gene3D" id="1.10.10.60">
    <property type="entry name" value="Homeodomain-like"/>
    <property type="match status" value="2"/>
</dbReference>
<dbReference type="SMART" id="SM00342">
    <property type="entry name" value="HTH_ARAC"/>
    <property type="match status" value="1"/>
</dbReference>
<dbReference type="InterPro" id="IPR050204">
    <property type="entry name" value="AraC_XylS_family_regulators"/>
</dbReference>
<dbReference type="Pfam" id="PF12852">
    <property type="entry name" value="Cupin_6"/>
    <property type="match status" value="1"/>
</dbReference>
<dbReference type="PRINTS" id="PR00032">
    <property type="entry name" value="HTHARAC"/>
</dbReference>
<gene>
    <name evidence="5" type="primary">araC</name>
    <name evidence="5" type="ORF">CMC5_049490</name>
</gene>
<dbReference type="InterPro" id="IPR032783">
    <property type="entry name" value="AraC_lig"/>
</dbReference>
<evidence type="ECO:0000259" key="4">
    <source>
        <dbReference type="PROSITE" id="PS01124"/>
    </source>
</evidence>
<dbReference type="EMBL" id="CP012159">
    <property type="protein sequence ID" value="AKT40793.1"/>
    <property type="molecule type" value="Genomic_DNA"/>
</dbReference>
<dbReference type="InterPro" id="IPR009057">
    <property type="entry name" value="Homeodomain-like_sf"/>
</dbReference>
<evidence type="ECO:0000256" key="2">
    <source>
        <dbReference type="ARBA" id="ARBA00023125"/>
    </source>
</evidence>
<proteinExistence type="predicted"/>
<dbReference type="GO" id="GO:0003700">
    <property type="term" value="F:DNA-binding transcription factor activity"/>
    <property type="evidence" value="ECO:0007669"/>
    <property type="project" value="InterPro"/>
</dbReference>
<evidence type="ECO:0000313" key="6">
    <source>
        <dbReference type="Proteomes" id="UP000067626"/>
    </source>
</evidence>
<dbReference type="PATRIC" id="fig|52.7.peg.5472"/>
<dbReference type="InterPro" id="IPR020449">
    <property type="entry name" value="Tscrpt_reg_AraC-type_HTH"/>
</dbReference>
<dbReference type="GO" id="GO:0043565">
    <property type="term" value="F:sequence-specific DNA binding"/>
    <property type="evidence" value="ECO:0007669"/>
    <property type="project" value="InterPro"/>
</dbReference>
<dbReference type="PROSITE" id="PS00041">
    <property type="entry name" value="HTH_ARAC_FAMILY_1"/>
    <property type="match status" value="1"/>
</dbReference>
<keyword evidence="2" id="KW-0238">DNA-binding</keyword>
<dbReference type="InterPro" id="IPR018062">
    <property type="entry name" value="HTH_AraC-typ_CS"/>
</dbReference>
<protein>
    <submittedName>
        <fullName evidence="5">AraC family transcriptional regulator</fullName>
    </submittedName>
</protein>
<keyword evidence="6" id="KW-1185">Reference proteome</keyword>
<dbReference type="OrthoDB" id="5460636at2"/>
<organism evidence="5 6">
    <name type="scientific">Chondromyces crocatus</name>
    <dbReference type="NCBI Taxonomy" id="52"/>
    <lineage>
        <taxon>Bacteria</taxon>
        <taxon>Pseudomonadati</taxon>
        <taxon>Myxococcota</taxon>
        <taxon>Polyangia</taxon>
        <taxon>Polyangiales</taxon>
        <taxon>Polyangiaceae</taxon>
        <taxon>Chondromyces</taxon>
    </lineage>
</organism>
<dbReference type="RefSeq" id="WP_156338848.1">
    <property type="nucleotide sequence ID" value="NZ_CP012159.1"/>
</dbReference>
<dbReference type="PANTHER" id="PTHR46796">
    <property type="entry name" value="HTH-TYPE TRANSCRIPTIONAL ACTIVATOR RHAS-RELATED"/>
    <property type="match status" value="1"/>
</dbReference>
<accession>A0A0K1EJM0</accession>
<sequence length="317" mass="34233">MLQDPLSEVLALMRAQTVVSGGLVAGGRWAVRFPPPQKLKFFVLMRGTCWLTLEGQKAPSLLAEGDVLLLLAQRPFVIGSALDVPPVDAELLFADPGLRVGRVGEGEMFSLLGGHVALDPTSGRLLLDELPPRIHIRAASDEARPLRWLIDRLVQEHRGGSAGSEFAATQIAQLMFLHALRVYLSGLGEPGNAGGEQGAGRLRALSDPRLAPALRLMHGEPARAWHLDELARASAMSRTSFALHFKAVAGVAPLAYLTEWRMRLAERALRDSDAPVARVAESLGYASESSFSTAFKRVTGSAPQRYRSAARQRAPSP</sequence>
<name>A0A0K1EJM0_CHOCO</name>
<dbReference type="PROSITE" id="PS01124">
    <property type="entry name" value="HTH_ARAC_FAMILY_2"/>
    <property type="match status" value="1"/>
</dbReference>
<dbReference type="KEGG" id="ccro:CMC5_049490"/>
<feature type="domain" description="HTH araC/xylS-type" evidence="4">
    <location>
        <begin position="211"/>
        <end position="309"/>
    </location>
</feature>
<keyword evidence="3" id="KW-0804">Transcription</keyword>
<dbReference type="PANTHER" id="PTHR46796:SF7">
    <property type="entry name" value="ARAC FAMILY TRANSCRIPTIONAL REGULATOR"/>
    <property type="match status" value="1"/>
</dbReference>
<evidence type="ECO:0000313" key="5">
    <source>
        <dbReference type="EMBL" id="AKT40793.1"/>
    </source>
</evidence>
<evidence type="ECO:0000256" key="3">
    <source>
        <dbReference type="ARBA" id="ARBA00023163"/>
    </source>
</evidence>
<dbReference type="STRING" id="52.CMC5_049490"/>
<dbReference type="InterPro" id="IPR018060">
    <property type="entry name" value="HTH_AraC"/>
</dbReference>
<dbReference type="SUPFAM" id="SSF46689">
    <property type="entry name" value="Homeodomain-like"/>
    <property type="match status" value="2"/>
</dbReference>